<dbReference type="HOGENOM" id="CLU_3113262_0_0_2"/>
<dbReference type="PATRIC" id="fig|391623.17.peg.2210"/>
<name>F0LN50_THEBM</name>
<proteinExistence type="predicted"/>
<dbReference type="KEGG" id="tba:TERMP_02216"/>
<keyword evidence="2" id="KW-1185">Reference proteome</keyword>
<dbReference type="Proteomes" id="UP000007478">
    <property type="component" value="Plasmid pTBMP1"/>
</dbReference>
<dbReference type="AlphaFoldDB" id="F0LN50"/>
<gene>
    <name evidence="1" type="ordered locus">TERMP_02216</name>
</gene>
<evidence type="ECO:0000313" key="2">
    <source>
        <dbReference type="Proteomes" id="UP000007478"/>
    </source>
</evidence>
<accession>F0LN50</accession>
<evidence type="ECO:0000313" key="1">
    <source>
        <dbReference type="EMBL" id="ADT85189.1"/>
    </source>
</evidence>
<sequence length="50" mass="5880">MIYLHPLRMEVSVLKRILSERNIITIMGNRTTGDSSQLAYIQYHFGDIKR</sequence>
<keyword evidence="1" id="KW-0614">Plasmid</keyword>
<protein>
    <submittedName>
        <fullName evidence="1">Uncharacterized protein</fullName>
    </submittedName>
</protein>
<dbReference type="EMBL" id="CP002373">
    <property type="protein sequence ID" value="ADT85189.1"/>
    <property type="molecule type" value="Genomic_DNA"/>
</dbReference>
<geneLocation type="plasmid" evidence="1 2">
    <name>pTBMP1</name>
</geneLocation>
<reference evidence="1 2" key="1">
    <citation type="journal article" date="2011" name="J. Bacteriol.">
        <title>Complete genome sequence of the hyperthermophilic, piezophilic, heterotrophic, and carboxydotrophic archaeon Thermococcus barophilus MP.</title>
        <authorList>
            <person name="Vannier P."/>
            <person name="Marteinsson V.T."/>
            <person name="Fridjonsson O.H."/>
            <person name="Oger P."/>
            <person name="Jebbar M."/>
        </authorList>
    </citation>
    <scope>NUCLEOTIDE SEQUENCE [LARGE SCALE GENOMIC DNA]</scope>
    <source>
        <strain evidence="2">DSM 11836 / MP</strain>
    </source>
</reference>
<organism evidence="1 2">
    <name type="scientific">Thermococcus barophilus (strain DSM 11836 / MP)</name>
    <dbReference type="NCBI Taxonomy" id="391623"/>
    <lineage>
        <taxon>Archaea</taxon>
        <taxon>Methanobacteriati</taxon>
        <taxon>Methanobacteriota</taxon>
        <taxon>Thermococci</taxon>
        <taxon>Thermococcales</taxon>
        <taxon>Thermococcaceae</taxon>
        <taxon>Thermococcus</taxon>
    </lineage>
</organism>